<evidence type="ECO:0000313" key="2">
    <source>
        <dbReference type="Proteomes" id="UP000183557"/>
    </source>
</evidence>
<dbReference type="EMBL" id="FOSB01000004">
    <property type="protein sequence ID" value="SFJ78949.1"/>
    <property type="molecule type" value="Genomic_DNA"/>
</dbReference>
<sequence length="48" mass="5477">MTGSRSKPGAPLSKNLDNREIANVMEQFDKIILECCTVISEYDRNMEE</sequence>
<gene>
    <name evidence="1" type="ORF">SAMN04487936_104204</name>
</gene>
<organism evidence="1 2">
    <name type="scientific">Halobacillus dabanensis</name>
    <dbReference type="NCBI Taxonomy" id="240302"/>
    <lineage>
        <taxon>Bacteria</taxon>
        <taxon>Bacillati</taxon>
        <taxon>Bacillota</taxon>
        <taxon>Bacilli</taxon>
        <taxon>Bacillales</taxon>
        <taxon>Bacillaceae</taxon>
        <taxon>Halobacillus</taxon>
    </lineage>
</organism>
<accession>A0A1I3U8K7</accession>
<name>A0A1I3U8K7_HALDA</name>
<keyword evidence="2" id="KW-1185">Reference proteome</keyword>
<proteinExistence type="predicted"/>
<reference evidence="2" key="1">
    <citation type="submission" date="2016-10" db="EMBL/GenBank/DDBJ databases">
        <authorList>
            <person name="Varghese N."/>
            <person name="Submissions S."/>
        </authorList>
    </citation>
    <scope>NUCLEOTIDE SEQUENCE [LARGE SCALE GENOMIC DNA]</scope>
    <source>
        <strain evidence="2">CGMCC 1.3704</strain>
    </source>
</reference>
<dbReference type="AlphaFoldDB" id="A0A1I3U8K7"/>
<protein>
    <submittedName>
        <fullName evidence="1">Uncharacterized protein</fullName>
    </submittedName>
</protein>
<dbReference type="Proteomes" id="UP000183557">
    <property type="component" value="Unassembled WGS sequence"/>
</dbReference>
<evidence type="ECO:0000313" key="1">
    <source>
        <dbReference type="EMBL" id="SFJ78949.1"/>
    </source>
</evidence>